<gene>
    <name evidence="1" type="ORF">E2C01_064364</name>
</gene>
<dbReference type="Proteomes" id="UP000324222">
    <property type="component" value="Unassembled WGS sequence"/>
</dbReference>
<reference evidence="1 2" key="1">
    <citation type="submission" date="2019-05" db="EMBL/GenBank/DDBJ databases">
        <title>Another draft genome of Portunus trituberculatus and its Hox gene families provides insights of decapod evolution.</title>
        <authorList>
            <person name="Jeong J.-H."/>
            <person name="Song I."/>
            <person name="Kim S."/>
            <person name="Choi T."/>
            <person name="Kim D."/>
            <person name="Ryu S."/>
            <person name="Kim W."/>
        </authorList>
    </citation>
    <scope>NUCLEOTIDE SEQUENCE [LARGE SCALE GENOMIC DNA]</scope>
    <source>
        <tissue evidence="1">Muscle</tissue>
    </source>
</reference>
<organism evidence="1 2">
    <name type="scientific">Portunus trituberculatus</name>
    <name type="common">Swimming crab</name>
    <name type="synonym">Neptunus trituberculatus</name>
    <dbReference type="NCBI Taxonomy" id="210409"/>
    <lineage>
        <taxon>Eukaryota</taxon>
        <taxon>Metazoa</taxon>
        <taxon>Ecdysozoa</taxon>
        <taxon>Arthropoda</taxon>
        <taxon>Crustacea</taxon>
        <taxon>Multicrustacea</taxon>
        <taxon>Malacostraca</taxon>
        <taxon>Eumalacostraca</taxon>
        <taxon>Eucarida</taxon>
        <taxon>Decapoda</taxon>
        <taxon>Pleocyemata</taxon>
        <taxon>Brachyura</taxon>
        <taxon>Eubrachyura</taxon>
        <taxon>Portunoidea</taxon>
        <taxon>Portunidae</taxon>
        <taxon>Portuninae</taxon>
        <taxon>Portunus</taxon>
    </lineage>
</organism>
<dbReference type="AlphaFoldDB" id="A0A5B7HKL7"/>
<proteinExistence type="predicted"/>
<dbReference type="EMBL" id="VSRR010030594">
    <property type="protein sequence ID" value="MPC70125.1"/>
    <property type="molecule type" value="Genomic_DNA"/>
</dbReference>
<accession>A0A5B7HKL7</accession>
<evidence type="ECO:0000313" key="2">
    <source>
        <dbReference type="Proteomes" id="UP000324222"/>
    </source>
</evidence>
<name>A0A5B7HKL7_PORTR</name>
<sequence length="139" mass="15793">MTATAHSIMHTKAGYAVGKGLTTAYTTKSFQPHLEDTDDIQHVQVEVDDSHQDEAGGAVGGTLHYQMPPYLPLTPHYTHPTSASGAELLHLIKFLEQTRRKPQEARRYQKDELRRREEEDRFTTLLQLFTESRMATALE</sequence>
<keyword evidence="2" id="KW-1185">Reference proteome</keyword>
<evidence type="ECO:0000313" key="1">
    <source>
        <dbReference type="EMBL" id="MPC70125.1"/>
    </source>
</evidence>
<comment type="caution">
    <text evidence="1">The sequence shown here is derived from an EMBL/GenBank/DDBJ whole genome shotgun (WGS) entry which is preliminary data.</text>
</comment>
<protein>
    <submittedName>
        <fullName evidence="1">Uncharacterized protein</fullName>
    </submittedName>
</protein>